<dbReference type="InterPro" id="IPR025420">
    <property type="entry name" value="DUF4143"/>
</dbReference>
<sequence>MVESSKYLGRRIAADVEEGLQHYPVTAIIGPRQCGKSTLVRHLIKPDRPVLYLDLERPSDLRKLDEPEWFLMQQREKLVCIDEVQRKPELFPLIRSLVDEWEDNGHFLVLGSASRDLLQQGSESLAGRITYNNLTPFLWEEVRDRVKVERYLSSGGFPRSLLQDDPAVSLLWREDFIATFLERDLLQWDGFSPVTMRRLWQMLAHSNAQMVNLSALGGSLGVSHTSVRNYLDLLQETFMVTIVPPYLANTGKRLLKTQKVYISDTGIVTALLGLGEFNDIAGHPVFGSLWETLVLANLRGMYPRSELFYYRTSNGAEIDFVMLQSGKRIAIECKASVAPVLSRGTHTAIDDVDPAHTFVVAPVSESYRIKPGITVVTLSGLFSGIGNIL</sequence>
<gene>
    <name evidence="3" type="ORF">ASB62_02550</name>
</gene>
<keyword evidence="4" id="KW-1185">Reference proteome</keyword>
<feature type="domain" description="AAA" evidence="1">
    <location>
        <begin position="24"/>
        <end position="142"/>
    </location>
</feature>
<evidence type="ECO:0000259" key="2">
    <source>
        <dbReference type="Pfam" id="PF13635"/>
    </source>
</evidence>
<dbReference type="PANTHER" id="PTHR43566">
    <property type="entry name" value="CONSERVED PROTEIN"/>
    <property type="match status" value="1"/>
</dbReference>
<dbReference type="EMBL" id="LMBR01000050">
    <property type="protein sequence ID" value="KUL31668.1"/>
    <property type="molecule type" value="Genomic_DNA"/>
</dbReference>
<dbReference type="Gene3D" id="3.40.50.300">
    <property type="entry name" value="P-loop containing nucleotide triphosphate hydrolases"/>
    <property type="match status" value="1"/>
</dbReference>
<feature type="domain" description="DUF4143" evidence="2">
    <location>
        <begin position="182"/>
        <end position="336"/>
    </location>
</feature>
<evidence type="ECO:0000313" key="4">
    <source>
        <dbReference type="Proteomes" id="UP000053937"/>
    </source>
</evidence>
<dbReference type="InterPro" id="IPR027417">
    <property type="entry name" value="P-loop_NTPase"/>
</dbReference>
<proteinExistence type="predicted"/>
<dbReference type="OrthoDB" id="9778168at2"/>
<dbReference type="RefSeq" id="WP_059138487.1">
    <property type="nucleotide sequence ID" value="NZ_LMBR01000050.1"/>
</dbReference>
<dbReference type="Pfam" id="PF13173">
    <property type="entry name" value="AAA_14"/>
    <property type="match status" value="1"/>
</dbReference>
<dbReference type="CDD" id="cd00009">
    <property type="entry name" value="AAA"/>
    <property type="match status" value="1"/>
</dbReference>
<dbReference type="Pfam" id="PF13635">
    <property type="entry name" value="DUF4143"/>
    <property type="match status" value="1"/>
</dbReference>
<name>A0A101JS34_CHLLI</name>
<evidence type="ECO:0000313" key="3">
    <source>
        <dbReference type="EMBL" id="KUL31668.1"/>
    </source>
</evidence>
<evidence type="ECO:0000259" key="1">
    <source>
        <dbReference type="Pfam" id="PF13173"/>
    </source>
</evidence>
<reference evidence="3 4" key="1">
    <citation type="submission" date="2015-10" db="EMBL/GenBank/DDBJ databases">
        <title>Draft Genome Sequence of Chlorobium limicola strain Frasassi Growing under Artificial Lighting in the Frasassi Cave System.</title>
        <authorList>
            <person name="Mansor M."/>
            <person name="Macalady J."/>
        </authorList>
    </citation>
    <scope>NUCLEOTIDE SEQUENCE [LARGE SCALE GENOMIC DNA]</scope>
    <source>
        <strain evidence="3 4">Frasassi</strain>
    </source>
</reference>
<accession>A0A101JS34</accession>
<dbReference type="SUPFAM" id="SSF52540">
    <property type="entry name" value="P-loop containing nucleoside triphosphate hydrolases"/>
    <property type="match status" value="1"/>
</dbReference>
<evidence type="ECO:0008006" key="5">
    <source>
        <dbReference type="Google" id="ProtNLM"/>
    </source>
</evidence>
<organism evidence="3 4">
    <name type="scientific">Chlorobium limicola</name>
    <dbReference type="NCBI Taxonomy" id="1092"/>
    <lineage>
        <taxon>Bacteria</taxon>
        <taxon>Pseudomonadati</taxon>
        <taxon>Chlorobiota</taxon>
        <taxon>Chlorobiia</taxon>
        <taxon>Chlorobiales</taxon>
        <taxon>Chlorobiaceae</taxon>
        <taxon>Chlorobium/Pelodictyon group</taxon>
        <taxon>Chlorobium</taxon>
    </lineage>
</organism>
<dbReference type="AlphaFoldDB" id="A0A101JS34"/>
<dbReference type="InterPro" id="IPR041682">
    <property type="entry name" value="AAA_14"/>
</dbReference>
<comment type="caution">
    <text evidence="3">The sequence shown here is derived from an EMBL/GenBank/DDBJ whole genome shotgun (WGS) entry which is preliminary data.</text>
</comment>
<dbReference type="PANTHER" id="PTHR43566:SF2">
    <property type="entry name" value="DUF4143 DOMAIN-CONTAINING PROTEIN"/>
    <property type="match status" value="1"/>
</dbReference>
<dbReference type="Proteomes" id="UP000053937">
    <property type="component" value="Unassembled WGS sequence"/>
</dbReference>
<protein>
    <recommendedName>
        <fullName evidence="5">ATPase</fullName>
    </recommendedName>
</protein>